<evidence type="ECO:0000313" key="1">
    <source>
        <dbReference type="EMBL" id="KQH80023.1"/>
    </source>
</evidence>
<dbReference type="AlphaFoldDB" id="A0A0Q2MJS7"/>
<organism evidence="1 2">
    <name type="scientific">Mycobacterium gordonae</name>
    <dbReference type="NCBI Taxonomy" id="1778"/>
    <lineage>
        <taxon>Bacteria</taxon>
        <taxon>Bacillati</taxon>
        <taxon>Actinomycetota</taxon>
        <taxon>Actinomycetes</taxon>
        <taxon>Mycobacteriales</taxon>
        <taxon>Mycobacteriaceae</taxon>
        <taxon>Mycobacterium</taxon>
    </lineage>
</organism>
<dbReference type="EMBL" id="LKTM01000049">
    <property type="protein sequence ID" value="KQH80023.1"/>
    <property type="molecule type" value="Genomic_DNA"/>
</dbReference>
<reference evidence="1 2" key="1">
    <citation type="submission" date="2015-10" db="EMBL/GenBank/DDBJ databases">
        <title>Mycobacterium gordonae draft genome assembly.</title>
        <authorList>
            <person name="Ustinova V."/>
            <person name="Smirnova T."/>
            <person name="Blagodatskikh K."/>
            <person name="Varlamov D."/>
            <person name="Larionova E."/>
            <person name="Chernousova L."/>
        </authorList>
    </citation>
    <scope>NUCLEOTIDE SEQUENCE [LARGE SCALE GENOMIC DNA]</scope>
    <source>
        <strain evidence="1 2">CTRI 14-8773</strain>
    </source>
</reference>
<sequence length="238" mass="25845">MVHYGADPPDLVEKVLCAARCIRACSRLEIRFDGELAATLADFPPITAAEYGQDLIAIEQYAGDLAVVQNHCNQFFAIPEYIQPGERVSMRIARLLVEGHLVASPNARTFTMDITTDDSEDLRRELRTPRPIAWRAETPYSLTSGGRTLTIGPVYAVHTAATAINAEEAIEALEAGRGKGFRVTYRPGDDPFFYVALADGPVSELGGKKIALWSLVGIDQPGVAANDTPNAGHSEPRH</sequence>
<evidence type="ECO:0000313" key="2">
    <source>
        <dbReference type="Proteomes" id="UP000051677"/>
    </source>
</evidence>
<comment type="caution">
    <text evidence="1">The sequence shown here is derived from an EMBL/GenBank/DDBJ whole genome shotgun (WGS) entry which is preliminary data.</text>
</comment>
<proteinExistence type="predicted"/>
<dbReference type="Proteomes" id="UP000051677">
    <property type="component" value="Unassembled WGS sequence"/>
</dbReference>
<protein>
    <submittedName>
        <fullName evidence="1">Uncharacterized protein</fullName>
    </submittedName>
</protein>
<gene>
    <name evidence="1" type="ORF">AO501_33920</name>
</gene>
<accession>A0A0Q2MJS7</accession>
<name>A0A0Q2MJS7_MYCGO</name>